<dbReference type="Pfam" id="PF13343">
    <property type="entry name" value="SBP_bac_6"/>
    <property type="match status" value="1"/>
</dbReference>
<evidence type="ECO:0000313" key="2">
    <source>
        <dbReference type="EMBL" id="NLW34413.1"/>
    </source>
</evidence>
<gene>
    <name evidence="2" type="ORF">GXY80_02870</name>
</gene>
<proteinExistence type="predicted"/>
<dbReference type="EMBL" id="JAAYEE010000048">
    <property type="protein sequence ID" value="NLW34413.1"/>
    <property type="molecule type" value="Genomic_DNA"/>
</dbReference>
<evidence type="ECO:0000256" key="1">
    <source>
        <dbReference type="ARBA" id="ARBA00022729"/>
    </source>
</evidence>
<dbReference type="AlphaFoldDB" id="A0A971RZL3"/>
<accession>A0A971RZL3</accession>
<dbReference type="PANTHER" id="PTHR30006:SF2">
    <property type="entry name" value="ABC TRANSPORTER SUBSTRATE-BINDING PROTEIN"/>
    <property type="match status" value="1"/>
</dbReference>
<reference evidence="2" key="1">
    <citation type="journal article" date="2020" name="Biotechnol. Biofuels">
        <title>New insights from the biogas microbiome by comprehensive genome-resolved metagenomics of nearly 1600 species originating from multiple anaerobic digesters.</title>
        <authorList>
            <person name="Campanaro S."/>
            <person name="Treu L."/>
            <person name="Rodriguez-R L.M."/>
            <person name="Kovalovszki A."/>
            <person name="Ziels R.M."/>
            <person name="Maus I."/>
            <person name="Zhu X."/>
            <person name="Kougias P.G."/>
            <person name="Basile A."/>
            <person name="Luo G."/>
            <person name="Schluter A."/>
            <person name="Konstantinidis K.T."/>
            <person name="Angelidaki I."/>
        </authorList>
    </citation>
    <scope>NUCLEOTIDE SEQUENCE</scope>
    <source>
        <strain evidence="2">AS06rmzACSIP_7</strain>
    </source>
</reference>
<protein>
    <submittedName>
        <fullName evidence="2">ABC transporter substrate-binding protein</fullName>
    </submittedName>
</protein>
<comment type="caution">
    <text evidence="2">The sequence shown here is derived from an EMBL/GenBank/DDBJ whole genome shotgun (WGS) entry which is preliminary data.</text>
</comment>
<dbReference type="SUPFAM" id="SSF53850">
    <property type="entry name" value="Periplasmic binding protein-like II"/>
    <property type="match status" value="1"/>
</dbReference>
<organism evidence="2 3">
    <name type="scientific">Syntrophorhabdus aromaticivorans</name>
    <dbReference type="NCBI Taxonomy" id="328301"/>
    <lineage>
        <taxon>Bacteria</taxon>
        <taxon>Pseudomonadati</taxon>
        <taxon>Thermodesulfobacteriota</taxon>
        <taxon>Syntrophorhabdia</taxon>
        <taxon>Syntrophorhabdales</taxon>
        <taxon>Syntrophorhabdaceae</taxon>
        <taxon>Syntrophorhabdus</taxon>
    </lineage>
</organism>
<dbReference type="Proteomes" id="UP000777265">
    <property type="component" value="Unassembled WGS sequence"/>
</dbReference>
<dbReference type="Gene3D" id="3.40.190.10">
    <property type="entry name" value="Periplasmic binding protein-like II"/>
    <property type="match status" value="1"/>
</dbReference>
<sequence>MVKAPLEAELRSVLAAQKSKNAARVVYLNVYGNHDLFDDIRSVKDARHLPDIVASLGFGFLFERGFRERFVDTGIYESLSFSPPRQSLAESGVIDPECHYTILAINPTVMVVDHTKIGKRPIPRKWADILEPEYERSVGVVGRDAFFNETLSLTIYKEFGLPGIRKLRRAVAWAGHPAQMVKMAGKAHPDAPAISIIDYFFAKMIRRQDRISIVWPDEGALAIPFVALAKTDRRKGVRAIASFLAGRKTARICADAYYYPVYSDVPIYLPESLKLNWLGWEYLKENDLEVLMDEIRGEPFSCLKGGRE</sequence>
<dbReference type="PANTHER" id="PTHR30006">
    <property type="entry name" value="THIAMINE-BINDING PERIPLASMIC PROTEIN-RELATED"/>
    <property type="match status" value="1"/>
</dbReference>
<keyword evidence="1" id="KW-0732">Signal</keyword>
<name>A0A971RZL3_9BACT</name>
<reference evidence="2" key="2">
    <citation type="submission" date="2020-01" db="EMBL/GenBank/DDBJ databases">
        <authorList>
            <person name="Campanaro S."/>
        </authorList>
    </citation>
    <scope>NUCLEOTIDE SEQUENCE</scope>
    <source>
        <strain evidence="2">AS06rmzACSIP_7</strain>
    </source>
</reference>
<evidence type="ECO:0000313" key="3">
    <source>
        <dbReference type="Proteomes" id="UP000777265"/>
    </source>
</evidence>